<evidence type="ECO:0000256" key="9">
    <source>
        <dbReference type="ARBA" id="ARBA00023136"/>
    </source>
</evidence>
<accession>A0ABS9K053</accession>
<proteinExistence type="predicted"/>
<evidence type="ECO:0000256" key="4">
    <source>
        <dbReference type="ARBA" id="ARBA00022452"/>
    </source>
</evidence>
<evidence type="ECO:0000256" key="11">
    <source>
        <dbReference type="SAM" id="SignalP"/>
    </source>
</evidence>
<evidence type="ECO:0000256" key="1">
    <source>
        <dbReference type="ARBA" id="ARBA00004571"/>
    </source>
</evidence>
<dbReference type="PANTHER" id="PTHR34501:SF9">
    <property type="entry name" value="MAJOR OUTER MEMBRANE PROTEIN P.IA"/>
    <property type="match status" value="1"/>
</dbReference>
<keyword evidence="10" id="KW-0998">Cell outer membrane</keyword>
<keyword evidence="5" id="KW-0812">Transmembrane</keyword>
<dbReference type="SUPFAM" id="SSF56935">
    <property type="entry name" value="Porins"/>
    <property type="match status" value="1"/>
</dbReference>
<dbReference type="Gene3D" id="2.40.160.10">
    <property type="entry name" value="Porin"/>
    <property type="match status" value="1"/>
</dbReference>
<evidence type="ECO:0000256" key="8">
    <source>
        <dbReference type="ARBA" id="ARBA00023114"/>
    </source>
</evidence>
<comment type="subunit">
    <text evidence="2">Homotrimer.</text>
</comment>
<name>A0ABS9K053_9RHOO</name>
<dbReference type="PRINTS" id="PR00184">
    <property type="entry name" value="NEISSPPORIN"/>
</dbReference>
<feature type="signal peptide" evidence="11">
    <location>
        <begin position="1"/>
        <end position="20"/>
    </location>
</feature>
<evidence type="ECO:0000256" key="10">
    <source>
        <dbReference type="ARBA" id="ARBA00023237"/>
    </source>
</evidence>
<keyword evidence="4" id="KW-1134">Transmembrane beta strand</keyword>
<dbReference type="RefSeq" id="WP_275708593.1">
    <property type="nucleotide sequence ID" value="NZ_JAKLTN010000001.1"/>
</dbReference>
<evidence type="ECO:0000256" key="2">
    <source>
        <dbReference type="ARBA" id="ARBA00011233"/>
    </source>
</evidence>
<dbReference type="Proteomes" id="UP001165384">
    <property type="component" value="Unassembled WGS sequence"/>
</dbReference>
<dbReference type="PANTHER" id="PTHR34501">
    <property type="entry name" value="PROTEIN YDDL-RELATED"/>
    <property type="match status" value="1"/>
</dbReference>
<sequence>MQKKIIALAIAGLASTAAFAQSNVTIYGVADVAYLHASGSGAKGVNSIESGGLAGSRIGFKGVEDLGNGLKALFTLEYALAMDDNAALGSADAPWSSTVARQQFVGLTSNYGTLVGGRLQTAGYDWACSVNPLAGGAFATNDKLNGRTLLSCGSTGRANNAVAYISPTFAGVTVALNTARLTESRNNTATNPNGRDSNAYLGSVNYKVAGLNATAIYTRVNANASVAEDDVREWGLGGSYDFQVAKLFASYQNQKAEAAATGKSDKTWQVGVSVPTTATGAVHATYARLKYASTTADDNQSSFSLAYTHGLSKRTKLYAGYNRVSNGDTGSRSVTNNAVAPAAPTYADGNFVIPSSGGHASIWGVGINHAF</sequence>
<dbReference type="InterPro" id="IPR050298">
    <property type="entry name" value="Gram-neg_bact_OMP"/>
</dbReference>
<evidence type="ECO:0000256" key="6">
    <source>
        <dbReference type="ARBA" id="ARBA00022729"/>
    </source>
</evidence>
<keyword evidence="7" id="KW-0406">Ion transport</keyword>
<comment type="caution">
    <text evidence="13">The sequence shown here is derived from an EMBL/GenBank/DDBJ whole genome shotgun (WGS) entry which is preliminary data.</text>
</comment>
<feature type="domain" description="Porin" evidence="12">
    <location>
        <begin position="7"/>
        <end position="328"/>
    </location>
</feature>
<evidence type="ECO:0000313" key="14">
    <source>
        <dbReference type="Proteomes" id="UP001165384"/>
    </source>
</evidence>
<keyword evidence="3" id="KW-0813">Transport</keyword>
<reference evidence="13" key="1">
    <citation type="submission" date="2022-01" db="EMBL/GenBank/DDBJ databases">
        <authorList>
            <person name="Jo J.-H."/>
            <person name="Im W.-T."/>
        </authorList>
    </citation>
    <scope>NUCLEOTIDE SEQUENCE</scope>
    <source>
        <strain evidence="13">XY25</strain>
    </source>
</reference>
<protein>
    <submittedName>
        <fullName evidence="13">Porin</fullName>
    </submittedName>
</protein>
<keyword evidence="8" id="KW-0626">Porin</keyword>
<dbReference type="InterPro" id="IPR002299">
    <property type="entry name" value="Porin_Neis"/>
</dbReference>
<dbReference type="InterPro" id="IPR023614">
    <property type="entry name" value="Porin_dom_sf"/>
</dbReference>
<dbReference type="Pfam" id="PF13609">
    <property type="entry name" value="Porin_4"/>
    <property type="match status" value="1"/>
</dbReference>
<organism evidence="13 14">
    <name type="scientific">Dechloromonas hankyongensis</name>
    <dbReference type="NCBI Taxonomy" id="2908002"/>
    <lineage>
        <taxon>Bacteria</taxon>
        <taxon>Pseudomonadati</taxon>
        <taxon>Pseudomonadota</taxon>
        <taxon>Betaproteobacteria</taxon>
        <taxon>Rhodocyclales</taxon>
        <taxon>Azonexaceae</taxon>
        <taxon>Dechloromonas</taxon>
    </lineage>
</organism>
<evidence type="ECO:0000313" key="13">
    <source>
        <dbReference type="EMBL" id="MCG2576545.1"/>
    </source>
</evidence>
<keyword evidence="14" id="KW-1185">Reference proteome</keyword>
<keyword evidence="6 11" id="KW-0732">Signal</keyword>
<evidence type="ECO:0000256" key="3">
    <source>
        <dbReference type="ARBA" id="ARBA00022448"/>
    </source>
</evidence>
<keyword evidence="9" id="KW-0472">Membrane</keyword>
<dbReference type="EMBL" id="JAKLTN010000001">
    <property type="protein sequence ID" value="MCG2576545.1"/>
    <property type="molecule type" value="Genomic_DNA"/>
</dbReference>
<evidence type="ECO:0000259" key="12">
    <source>
        <dbReference type="Pfam" id="PF13609"/>
    </source>
</evidence>
<dbReference type="InterPro" id="IPR033900">
    <property type="entry name" value="Gram_neg_porin_domain"/>
</dbReference>
<gene>
    <name evidence="13" type="ORF">LZ012_05995</name>
</gene>
<comment type="subcellular location">
    <subcellularLocation>
        <location evidence="1">Cell outer membrane</location>
        <topology evidence="1">Multi-pass membrane protein</topology>
    </subcellularLocation>
</comment>
<evidence type="ECO:0000256" key="7">
    <source>
        <dbReference type="ARBA" id="ARBA00023065"/>
    </source>
</evidence>
<feature type="chain" id="PRO_5046662129" evidence="11">
    <location>
        <begin position="21"/>
        <end position="371"/>
    </location>
</feature>
<dbReference type="CDD" id="cd00342">
    <property type="entry name" value="gram_neg_porins"/>
    <property type="match status" value="1"/>
</dbReference>
<evidence type="ECO:0000256" key="5">
    <source>
        <dbReference type="ARBA" id="ARBA00022692"/>
    </source>
</evidence>